<proteinExistence type="predicted"/>
<accession>A0A514BRG5</accession>
<evidence type="ECO:0000313" key="1">
    <source>
        <dbReference type="EMBL" id="QDH69994.1"/>
    </source>
</evidence>
<evidence type="ECO:0000313" key="2">
    <source>
        <dbReference type="Proteomes" id="UP000317199"/>
    </source>
</evidence>
<protein>
    <submittedName>
        <fullName evidence="1">Uncharacterized protein</fullName>
    </submittedName>
</protein>
<sequence>MAAVDQAEPEQVFEHGDQCFAKPHRRLHIGNAALAIEHDQQGTVSDIEPQCTIFDFLQSRASLAEHRVCVHRSPPVPARPPGACLPVFRDIRNPPPQQCHMGVKGGGAGASMPDRFLLAWWPVQFSLA</sequence>
<dbReference type="RefSeq" id="WP_141623332.1">
    <property type="nucleotide sequence ID" value="NZ_CP041242.1"/>
</dbReference>
<reference evidence="1 2" key="1">
    <citation type="submission" date="2019-06" db="EMBL/GenBank/DDBJ databases">
        <title>Lysobacter alkalisoli sp. nov. isolated from saline-alkali soil.</title>
        <authorList>
            <person name="Sun J.-Q."/>
            <person name="Xu L."/>
        </authorList>
    </citation>
    <scope>NUCLEOTIDE SEQUENCE [LARGE SCALE GENOMIC DNA]</scope>
    <source>
        <strain evidence="1 2">SJ-36</strain>
    </source>
</reference>
<dbReference type="AlphaFoldDB" id="A0A514BRG5"/>
<dbReference type="EMBL" id="CP041242">
    <property type="protein sequence ID" value="QDH69994.1"/>
    <property type="molecule type" value="Genomic_DNA"/>
</dbReference>
<dbReference type="Proteomes" id="UP000317199">
    <property type="component" value="Chromosome"/>
</dbReference>
<name>A0A514BRG5_9GAMM</name>
<keyword evidence="2" id="KW-1185">Reference proteome</keyword>
<gene>
    <name evidence="1" type="ORF">FKV23_07715</name>
</gene>
<organism evidence="1 2">
    <name type="scientific">Marilutibacter alkalisoli</name>
    <dbReference type="NCBI Taxonomy" id="2591633"/>
    <lineage>
        <taxon>Bacteria</taxon>
        <taxon>Pseudomonadati</taxon>
        <taxon>Pseudomonadota</taxon>
        <taxon>Gammaproteobacteria</taxon>
        <taxon>Lysobacterales</taxon>
        <taxon>Lysobacteraceae</taxon>
        <taxon>Marilutibacter</taxon>
    </lineage>
</organism>
<dbReference type="KEGG" id="lyj:FKV23_07715"/>